<keyword evidence="6 8" id="KW-0961">Cell wall biogenesis/degradation</keyword>
<comment type="similarity">
    <text evidence="8">Belongs to the aspartate/glutamate racemases family.</text>
</comment>
<comment type="function">
    <text evidence="8">Provides the (R)-glutamate required for cell wall biosynthesis.</text>
</comment>
<dbReference type="Pfam" id="PF01177">
    <property type="entry name" value="Asp_Glu_race"/>
    <property type="match status" value="1"/>
</dbReference>
<dbReference type="InterPro" id="IPR001920">
    <property type="entry name" value="Asp/Glu_race"/>
</dbReference>
<dbReference type="GO" id="GO:0008881">
    <property type="term" value="F:glutamate racemase activity"/>
    <property type="evidence" value="ECO:0007669"/>
    <property type="project" value="UniProtKB-UniRule"/>
</dbReference>
<feature type="binding site" evidence="8">
    <location>
        <begin position="13"/>
        <end position="14"/>
    </location>
    <ligand>
        <name>substrate</name>
    </ligand>
</feature>
<evidence type="ECO:0000256" key="7">
    <source>
        <dbReference type="ARBA" id="ARBA00070053"/>
    </source>
</evidence>
<dbReference type="PANTHER" id="PTHR21198:SF2">
    <property type="entry name" value="GLUTAMATE RACEMASE"/>
    <property type="match status" value="1"/>
</dbReference>
<sequence length="268" mass="29864">MLEARKRPIGVFDSGLGGLTVVKELTRVLPHEDIIYFGDTARVPYGTRSAEIIRSFSEENTRFLLQKRVKAVVIACNTSSAVAAVHLKNKFKNIPIFEVIEPASIEATEKGKKIGVIGTYTTIGSLAYNKSIKKHLKNAEVFGSPCPLFVPFIEEGETKGKSLKIMAEKYLKGLKKQKIDTLILGCTHYPIIKDVIEAVMGKGVTLINPGKSVTGEIYKFLKENDLLNNQKRNGDIKFFVTDLTERFTKVAEMFLGKGIRKQLEKVEL</sequence>
<evidence type="ECO:0000256" key="1">
    <source>
        <dbReference type="ARBA" id="ARBA00001602"/>
    </source>
</evidence>
<keyword evidence="4 8" id="KW-0573">Peptidoglycan synthesis</keyword>
<dbReference type="InterPro" id="IPR018187">
    <property type="entry name" value="Asp/Glu_racemase_AS_1"/>
</dbReference>
<keyword evidence="3 8" id="KW-0133">Cell shape</keyword>
<dbReference type="SUPFAM" id="SSF53681">
    <property type="entry name" value="Aspartate/glutamate racemase"/>
    <property type="match status" value="2"/>
</dbReference>
<evidence type="ECO:0000313" key="10">
    <source>
        <dbReference type="Proteomes" id="UP000034627"/>
    </source>
</evidence>
<feature type="binding site" evidence="8">
    <location>
        <begin position="187"/>
        <end position="188"/>
    </location>
    <ligand>
        <name>substrate</name>
    </ligand>
</feature>
<dbReference type="PROSITE" id="PS00923">
    <property type="entry name" value="ASP_GLU_RACEMASE_1"/>
    <property type="match status" value="1"/>
</dbReference>
<dbReference type="PROSITE" id="PS00924">
    <property type="entry name" value="ASP_GLU_RACEMASE_2"/>
    <property type="match status" value="1"/>
</dbReference>
<evidence type="ECO:0000256" key="2">
    <source>
        <dbReference type="ARBA" id="ARBA00013090"/>
    </source>
</evidence>
<dbReference type="AlphaFoldDB" id="A0A0G0S0S6"/>
<name>A0A0G0S0S6_9BACT</name>
<dbReference type="PANTHER" id="PTHR21198">
    <property type="entry name" value="GLUTAMATE RACEMASE"/>
    <property type="match status" value="1"/>
</dbReference>
<accession>A0A0G0S0S6</accession>
<dbReference type="InterPro" id="IPR033134">
    <property type="entry name" value="Asp/Glu_racemase_AS_2"/>
</dbReference>
<evidence type="ECO:0000256" key="3">
    <source>
        <dbReference type="ARBA" id="ARBA00022960"/>
    </source>
</evidence>
<proteinExistence type="inferred from homology"/>
<dbReference type="Gene3D" id="3.40.50.1860">
    <property type="match status" value="2"/>
</dbReference>
<dbReference type="PATRIC" id="fig|1618601.3.peg.279"/>
<dbReference type="FunFam" id="3.40.50.1860:FF:000002">
    <property type="entry name" value="Glutamate racemase"/>
    <property type="match status" value="1"/>
</dbReference>
<dbReference type="GO" id="GO:0071555">
    <property type="term" value="P:cell wall organization"/>
    <property type="evidence" value="ECO:0007669"/>
    <property type="project" value="UniProtKB-KW"/>
</dbReference>
<comment type="caution">
    <text evidence="9">The sequence shown here is derived from an EMBL/GenBank/DDBJ whole genome shotgun (WGS) entry which is preliminary data.</text>
</comment>
<evidence type="ECO:0000256" key="4">
    <source>
        <dbReference type="ARBA" id="ARBA00022984"/>
    </source>
</evidence>
<gene>
    <name evidence="8" type="primary">murI</name>
    <name evidence="9" type="ORF">UT93_C0014G0010</name>
</gene>
<feature type="active site" description="Proton donor/acceptor" evidence="8">
    <location>
        <position position="186"/>
    </location>
</feature>
<dbReference type="UniPathway" id="UPA00219"/>
<dbReference type="InterPro" id="IPR015942">
    <property type="entry name" value="Asp/Glu/hydantoin_racemase"/>
</dbReference>
<comment type="pathway">
    <text evidence="8">Cell wall biogenesis; peptidoglycan biosynthesis.</text>
</comment>
<dbReference type="Proteomes" id="UP000034627">
    <property type="component" value="Unassembled WGS sequence"/>
</dbReference>
<dbReference type="EMBL" id="LBYR01000014">
    <property type="protein sequence ID" value="KKR55816.1"/>
    <property type="molecule type" value="Genomic_DNA"/>
</dbReference>
<keyword evidence="5 8" id="KW-0413">Isomerase</keyword>
<evidence type="ECO:0000256" key="8">
    <source>
        <dbReference type="HAMAP-Rule" id="MF_00258"/>
    </source>
</evidence>
<dbReference type="HAMAP" id="MF_00258">
    <property type="entry name" value="Glu_racemase"/>
    <property type="match status" value="1"/>
</dbReference>
<evidence type="ECO:0000256" key="6">
    <source>
        <dbReference type="ARBA" id="ARBA00023316"/>
    </source>
</evidence>
<comment type="catalytic activity">
    <reaction evidence="1 8">
        <text>L-glutamate = D-glutamate</text>
        <dbReference type="Rhea" id="RHEA:12813"/>
        <dbReference type="ChEBI" id="CHEBI:29985"/>
        <dbReference type="ChEBI" id="CHEBI:29986"/>
        <dbReference type="EC" id="5.1.1.3"/>
    </reaction>
</comment>
<dbReference type="EC" id="5.1.1.3" evidence="2 8"/>
<dbReference type="InterPro" id="IPR004391">
    <property type="entry name" value="Glu_race"/>
</dbReference>
<evidence type="ECO:0000313" key="9">
    <source>
        <dbReference type="EMBL" id="KKR55816.1"/>
    </source>
</evidence>
<evidence type="ECO:0000256" key="5">
    <source>
        <dbReference type="ARBA" id="ARBA00023235"/>
    </source>
</evidence>
<feature type="binding site" evidence="8">
    <location>
        <begin position="77"/>
        <end position="78"/>
    </location>
    <ligand>
        <name>substrate</name>
    </ligand>
</feature>
<reference evidence="9 10" key="1">
    <citation type="journal article" date="2015" name="Nature">
        <title>rRNA introns, odd ribosomes, and small enigmatic genomes across a large radiation of phyla.</title>
        <authorList>
            <person name="Brown C.T."/>
            <person name="Hug L.A."/>
            <person name="Thomas B.C."/>
            <person name="Sharon I."/>
            <person name="Castelle C.J."/>
            <person name="Singh A."/>
            <person name="Wilkins M.J."/>
            <person name="Williams K.H."/>
            <person name="Banfield J.F."/>
        </authorList>
    </citation>
    <scope>NUCLEOTIDE SEQUENCE [LARGE SCALE GENOMIC DNA]</scope>
</reference>
<dbReference type="NCBIfam" id="TIGR00067">
    <property type="entry name" value="glut_race"/>
    <property type="match status" value="1"/>
</dbReference>
<dbReference type="GO" id="GO:0009252">
    <property type="term" value="P:peptidoglycan biosynthetic process"/>
    <property type="evidence" value="ECO:0007669"/>
    <property type="project" value="UniProtKB-UniRule"/>
</dbReference>
<feature type="binding site" evidence="8">
    <location>
        <begin position="45"/>
        <end position="46"/>
    </location>
    <ligand>
        <name>substrate</name>
    </ligand>
</feature>
<feature type="active site" description="Proton donor/acceptor" evidence="8">
    <location>
        <position position="76"/>
    </location>
</feature>
<protein>
    <recommendedName>
        <fullName evidence="7 8">Glutamate racemase</fullName>
        <ecNumber evidence="2 8">5.1.1.3</ecNumber>
    </recommendedName>
</protein>
<organism evidence="9 10">
    <name type="scientific">Candidatus Woesebacteria bacterium GW2011_GWF1_40_24</name>
    <dbReference type="NCBI Taxonomy" id="1618601"/>
    <lineage>
        <taxon>Bacteria</taxon>
        <taxon>Candidatus Woeseibacteriota</taxon>
    </lineage>
</organism>
<dbReference type="GO" id="GO:0008360">
    <property type="term" value="P:regulation of cell shape"/>
    <property type="evidence" value="ECO:0007669"/>
    <property type="project" value="UniProtKB-KW"/>
</dbReference>